<evidence type="ECO:0000313" key="4">
    <source>
        <dbReference type="Proteomes" id="UP000451471"/>
    </source>
</evidence>
<organism evidence="3 4">
    <name type="scientific">Halomarina oriensis</name>
    <dbReference type="NCBI Taxonomy" id="671145"/>
    <lineage>
        <taxon>Archaea</taxon>
        <taxon>Methanobacteriati</taxon>
        <taxon>Methanobacteriota</taxon>
        <taxon>Stenosarchaea group</taxon>
        <taxon>Halobacteria</taxon>
        <taxon>Halobacteriales</taxon>
        <taxon>Natronomonadaceae</taxon>
        <taxon>Halomarina</taxon>
    </lineage>
</organism>
<dbReference type="RefSeq" id="WP_158205579.1">
    <property type="nucleotide sequence ID" value="NZ_WSZK01000028.1"/>
</dbReference>
<feature type="compositionally biased region" description="Polar residues" evidence="1">
    <location>
        <begin position="12"/>
        <end position="24"/>
    </location>
</feature>
<keyword evidence="4" id="KW-1185">Reference proteome</keyword>
<accession>A0A6B0GMM5</accession>
<keyword evidence="2" id="KW-0472">Membrane</keyword>
<dbReference type="AlphaFoldDB" id="A0A6B0GMM5"/>
<evidence type="ECO:0000256" key="1">
    <source>
        <dbReference type="SAM" id="MobiDB-lite"/>
    </source>
</evidence>
<dbReference type="Proteomes" id="UP000451471">
    <property type="component" value="Unassembled WGS sequence"/>
</dbReference>
<feature type="transmembrane region" description="Helical" evidence="2">
    <location>
        <begin position="50"/>
        <end position="70"/>
    </location>
</feature>
<dbReference type="EMBL" id="WSZK01000028">
    <property type="protein sequence ID" value="MWG35910.1"/>
    <property type="molecule type" value="Genomic_DNA"/>
</dbReference>
<sequence>MNTAALGCRSPMRTNANPEQNRSARPTHCPSEPTVQRLFLADRHETIGKLFVLTLLALAALTSALTTGVML</sequence>
<protein>
    <submittedName>
        <fullName evidence="3">Uncharacterized protein</fullName>
    </submittedName>
</protein>
<name>A0A6B0GMM5_9EURY</name>
<keyword evidence="2" id="KW-1133">Transmembrane helix</keyword>
<gene>
    <name evidence="3" type="ORF">GQS65_15700</name>
</gene>
<feature type="region of interest" description="Disordered" evidence="1">
    <location>
        <begin position="1"/>
        <end position="30"/>
    </location>
</feature>
<evidence type="ECO:0000256" key="2">
    <source>
        <dbReference type="SAM" id="Phobius"/>
    </source>
</evidence>
<reference evidence="3 4" key="1">
    <citation type="submission" date="2019-12" db="EMBL/GenBank/DDBJ databases">
        <title>Halocatena pleomorpha gen. nov. sp. nov., an extremely halophilic archaeon of family Halobacteriaceae isolated from saltpan soil.</title>
        <authorList>
            <person name="Pal Y."/>
            <person name="Verma A."/>
            <person name="Krishnamurthi S."/>
            <person name="Kumar P."/>
        </authorList>
    </citation>
    <scope>NUCLEOTIDE SEQUENCE [LARGE SCALE GENOMIC DNA]</scope>
    <source>
        <strain evidence="3 4">JCM 16495</strain>
    </source>
</reference>
<evidence type="ECO:0000313" key="3">
    <source>
        <dbReference type="EMBL" id="MWG35910.1"/>
    </source>
</evidence>
<comment type="caution">
    <text evidence="3">The sequence shown here is derived from an EMBL/GenBank/DDBJ whole genome shotgun (WGS) entry which is preliminary data.</text>
</comment>
<proteinExistence type="predicted"/>
<keyword evidence="2" id="KW-0812">Transmembrane</keyword>